<reference evidence="2 3" key="1">
    <citation type="journal article" date="2020" name="Microbes Environ.">
        <title>Synthetic bacterial community of duckweed: a simple and stable system to study plant-microbe interactions.</title>
        <authorList>
            <person name="Ishizawa H."/>
            <person name="Tada M."/>
            <person name="Kuroda M."/>
            <person name="Inoue D."/>
            <person name="Futamata H."/>
            <person name="Ike M."/>
        </authorList>
    </citation>
    <scope>NUCLEOTIDE SEQUENCE [LARGE SCALE GENOMIC DNA]</scope>
    <source>
        <strain evidence="2 3">DW100</strain>
    </source>
</reference>
<name>A0ABN7CB73_9FLAO</name>
<feature type="chain" id="PRO_5047162284" evidence="1">
    <location>
        <begin position="19"/>
        <end position="85"/>
    </location>
</feature>
<dbReference type="EMBL" id="AP029022">
    <property type="protein sequence ID" value="BEV03602.1"/>
    <property type="molecule type" value="Genomic_DNA"/>
</dbReference>
<proteinExistence type="predicted"/>
<gene>
    <name evidence="2" type="ORF">CRDW_09760</name>
</gene>
<dbReference type="Proteomes" id="UP001380186">
    <property type="component" value="Chromosome"/>
</dbReference>
<accession>A0ABN7CB73</accession>
<sequence>MKKMLFVAALGVAGLLCAKGTVKSKKSVIKPIVKKSLVMKTPQMPSQWVECHSPCGKVYWLQASNYNTPAELLDAQQEFNDIKCG</sequence>
<keyword evidence="1" id="KW-0732">Signal</keyword>
<keyword evidence="3" id="KW-1185">Reference proteome</keyword>
<organism evidence="2 3">
    <name type="scientific">Chryseobacterium gambrini</name>
    <dbReference type="NCBI Taxonomy" id="373672"/>
    <lineage>
        <taxon>Bacteria</taxon>
        <taxon>Pseudomonadati</taxon>
        <taxon>Bacteroidota</taxon>
        <taxon>Flavobacteriia</taxon>
        <taxon>Flavobacteriales</taxon>
        <taxon>Weeksellaceae</taxon>
        <taxon>Chryseobacterium group</taxon>
        <taxon>Chryseobacterium</taxon>
    </lineage>
</organism>
<protein>
    <submittedName>
        <fullName evidence="2">Uncharacterized protein</fullName>
    </submittedName>
</protein>
<feature type="signal peptide" evidence="1">
    <location>
        <begin position="1"/>
        <end position="18"/>
    </location>
</feature>
<dbReference type="RefSeq" id="WP_271161609.1">
    <property type="nucleotide sequence ID" value="NZ_AP029022.1"/>
</dbReference>
<evidence type="ECO:0000313" key="2">
    <source>
        <dbReference type="EMBL" id="BEV03602.1"/>
    </source>
</evidence>
<evidence type="ECO:0000313" key="3">
    <source>
        <dbReference type="Proteomes" id="UP001380186"/>
    </source>
</evidence>
<evidence type="ECO:0000256" key="1">
    <source>
        <dbReference type="SAM" id="SignalP"/>
    </source>
</evidence>